<organism evidence="8 9">
    <name type="scientific">Ostreobium quekettii</name>
    <dbReference type="NCBI Taxonomy" id="121088"/>
    <lineage>
        <taxon>Eukaryota</taxon>
        <taxon>Viridiplantae</taxon>
        <taxon>Chlorophyta</taxon>
        <taxon>core chlorophytes</taxon>
        <taxon>Ulvophyceae</taxon>
        <taxon>TCBD clade</taxon>
        <taxon>Bryopsidales</taxon>
        <taxon>Ostreobineae</taxon>
        <taxon>Ostreobiaceae</taxon>
        <taxon>Ostreobium</taxon>
    </lineage>
</organism>
<evidence type="ECO:0000256" key="6">
    <source>
        <dbReference type="PROSITE-ProRule" id="PRU10141"/>
    </source>
</evidence>
<keyword evidence="5 6" id="KW-0067">ATP-binding</keyword>
<sequence>MGLFNRGRKGEQDALQLPAKFELIRELGRGSNGVVYLARDSAARGAPQVAVKLIECNSATNERKVTAILREVFVHSAAKAAHIVPVLETFRTGTHVGIVMEYIQGGDLLEYINKRGPLPENQARWVFQQLMYAVRYVHQKLESMHRDIKLDNIMVHDPSVDFPMIYLCDFSFAKAHGTPHGDTVSVVGSADYFAPEILLRKAPDMRYDGMVADLFSCGVCLFVMIYGRYPKSVLRKRSEDDVYQFGLDGIEMALPKRRHVGNDGSEVREVSAEALALMAGLMRPDPANRLRMEGVWADPWFRRDLPPGAEAAWRRREGGRGTGP</sequence>
<evidence type="ECO:0000256" key="2">
    <source>
        <dbReference type="ARBA" id="ARBA00022679"/>
    </source>
</evidence>
<dbReference type="GO" id="GO:0035556">
    <property type="term" value="P:intracellular signal transduction"/>
    <property type="evidence" value="ECO:0007669"/>
    <property type="project" value="TreeGrafter"/>
</dbReference>
<dbReference type="InterPro" id="IPR011009">
    <property type="entry name" value="Kinase-like_dom_sf"/>
</dbReference>
<protein>
    <recommendedName>
        <fullName evidence="7">Protein kinase domain-containing protein</fullName>
    </recommendedName>
</protein>
<dbReference type="InterPro" id="IPR000719">
    <property type="entry name" value="Prot_kinase_dom"/>
</dbReference>
<dbReference type="EMBL" id="CAJHUC010000696">
    <property type="protein sequence ID" value="CAD7697665.1"/>
    <property type="molecule type" value="Genomic_DNA"/>
</dbReference>
<accession>A0A8S1IU09</accession>
<dbReference type="PANTHER" id="PTHR24346:SF82">
    <property type="entry name" value="KP78A-RELATED"/>
    <property type="match status" value="1"/>
</dbReference>
<keyword evidence="9" id="KW-1185">Reference proteome</keyword>
<dbReference type="PROSITE" id="PS50011">
    <property type="entry name" value="PROTEIN_KINASE_DOM"/>
    <property type="match status" value="1"/>
</dbReference>
<dbReference type="AlphaFoldDB" id="A0A8S1IU09"/>
<reference evidence="8" key="1">
    <citation type="submission" date="2020-12" db="EMBL/GenBank/DDBJ databases">
        <authorList>
            <person name="Iha C."/>
        </authorList>
    </citation>
    <scope>NUCLEOTIDE SEQUENCE</scope>
</reference>
<name>A0A8S1IU09_9CHLO</name>
<evidence type="ECO:0000259" key="7">
    <source>
        <dbReference type="PROSITE" id="PS50011"/>
    </source>
</evidence>
<dbReference type="GO" id="GO:0004674">
    <property type="term" value="F:protein serine/threonine kinase activity"/>
    <property type="evidence" value="ECO:0007669"/>
    <property type="project" value="UniProtKB-KW"/>
</dbReference>
<dbReference type="Proteomes" id="UP000708148">
    <property type="component" value="Unassembled WGS sequence"/>
</dbReference>
<feature type="domain" description="Protein kinase" evidence="7">
    <location>
        <begin position="21"/>
        <end position="301"/>
    </location>
</feature>
<dbReference type="GO" id="GO:0005524">
    <property type="term" value="F:ATP binding"/>
    <property type="evidence" value="ECO:0007669"/>
    <property type="project" value="UniProtKB-UniRule"/>
</dbReference>
<evidence type="ECO:0000256" key="1">
    <source>
        <dbReference type="ARBA" id="ARBA00022527"/>
    </source>
</evidence>
<dbReference type="Gene3D" id="1.10.510.10">
    <property type="entry name" value="Transferase(Phosphotransferase) domain 1"/>
    <property type="match status" value="1"/>
</dbReference>
<proteinExistence type="predicted"/>
<evidence type="ECO:0000256" key="3">
    <source>
        <dbReference type="ARBA" id="ARBA00022741"/>
    </source>
</evidence>
<feature type="binding site" evidence="6">
    <location>
        <position position="52"/>
    </location>
    <ligand>
        <name>ATP</name>
        <dbReference type="ChEBI" id="CHEBI:30616"/>
    </ligand>
</feature>
<evidence type="ECO:0000313" key="9">
    <source>
        <dbReference type="Proteomes" id="UP000708148"/>
    </source>
</evidence>
<gene>
    <name evidence="8" type="ORF">OSTQU699_LOCUS3026</name>
</gene>
<dbReference type="SUPFAM" id="SSF56112">
    <property type="entry name" value="Protein kinase-like (PK-like)"/>
    <property type="match status" value="1"/>
</dbReference>
<dbReference type="SMART" id="SM00220">
    <property type="entry name" value="S_TKc"/>
    <property type="match status" value="1"/>
</dbReference>
<comment type="caution">
    <text evidence="8">The sequence shown here is derived from an EMBL/GenBank/DDBJ whole genome shotgun (WGS) entry which is preliminary data.</text>
</comment>
<dbReference type="OrthoDB" id="541276at2759"/>
<dbReference type="InterPro" id="IPR017441">
    <property type="entry name" value="Protein_kinase_ATP_BS"/>
</dbReference>
<keyword evidence="2" id="KW-0808">Transferase</keyword>
<dbReference type="Pfam" id="PF00069">
    <property type="entry name" value="Pkinase"/>
    <property type="match status" value="1"/>
</dbReference>
<dbReference type="PANTHER" id="PTHR24346">
    <property type="entry name" value="MAP/MICROTUBULE AFFINITY-REGULATING KINASE"/>
    <property type="match status" value="1"/>
</dbReference>
<keyword evidence="4" id="KW-0418">Kinase</keyword>
<dbReference type="GO" id="GO:0005737">
    <property type="term" value="C:cytoplasm"/>
    <property type="evidence" value="ECO:0007669"/>
    <property type="project" value="TreeGrafter"/>
</dbReference>
<evidence type="ECO:0000256" key="5">
    <source>
        <dbReference type="ARBA" id="ARBA00022840"/>
    </source>
</evidence>
<keyword evidence="3 6" id="KW-0547">Nucleotide-binding</keyword>
<dbReference type="PROSITE" id="PS00107">
    <property type="entry name" value="PROTEIN_KINASE_ATP"/>
    <property type="match status" value="1"/>
</dbReference>
<evidence type="ECO:0000256" key="4">
    <source>
        <dbReference type="ARBA" id="ARBA00022777"/>
    </source>
</evidence>
<evidence type="ECO:0000313" key="8">
    <source>
        <dbReference type="EMBL" id="CAD7697665.1"/>
    </source>
</evidence>
<keyword evidence="1" id="KW-0723">Serine/threonine-protein kinase</keyword>